<proteinExistence type="predicted"/>
<feature type="compositionally biased region" description="Basic and acidic residues" evidence="8">
    <location>
        <begin position="423"/>
        <end position="439"/>
    </location>
</feature>
<dbReference type="GO" id="GO:0005886">
    <property type="term" value="C:plasma membrane"/>
    <property type="evidence" value="ECO:0007669"/>
    <property type="project" value="UniProtKB-SubCell"/>
</dbReference>
<dbReference type="PANTHER" id="PTHR37441:SF7">
    <property type="entry name" value="G-PROTEIN COUPLED RECEPTORS FAMILY 1 PROFILE DOMAIN-CONTAINING PROTEIN"/>
    <property type="match status" value="1"/>
</dbReference>
<evidence type="ECO:0000256" key="1">
    <source>
        <dbReference type="ARBA" id="ARBA00004651"/>
    </source>
</evidence>
<feature type="transmembrane region" description="Helical" evidence="9">
    <location>
        <begin position="68"/>
        <end position="93"/>
    </location>
</feature>
<dbReference type="InterPro" id="IPR017452">
    <property type="entry name" value="GPCR_Rhodpsn_7TM"/>
</dbReference>
<dbReference type="CDD" id="cd00637">
    <property type="entry name" value="7tm_classA_rhodopsin-like"/>
    <property type="match status" value="1"/>
</dbReference>
<dbReference type="PROSITE" id="PS50262">
    <property type="entry name" value="G_PROTEIN_RECEP_F1_2"/>
    <property type="match status" value="1"/>
</dbReference>
<evidence type="ECO:0000256" key="6">
    <source>
        <dbReference type="ARBA" id="ARBA00023136"/>
    </source>
</evidence>
<keyword evidence="5" id="KW-0297">G-protein coupled receptor</keyword>
<organism evidence="11 12">
    <name type="scientific">Ditylenchus dipsaci</name>
    <dbReference type="NCBI Taxonomy" id="166011"/>
    <lineage>
        <taxon>Eukaryota</taxon>
        <taxon>Metazoa</taxon>
        <taxon>Ecdysozoa</taxon>
        <taxon>Nematoda</taxon>
        <taxon>Chromadorea</taxon>
        <taxon>Rhabditida</taxon>
        <taxon>Tylenchina</taxon>
        <taxon>Tylenchomorpha</taxon>
        <taxon>Sphaerularioidea</taxon>
        <taxon>Anguinidae</taxon>
        <taxon>Anguininae</taxon>
        <taxon>Ditylenchus</taxon>
    </lineage>
</organism>
<protein>
    <submittedName>
        <fullName evidence="12">G-protein coupled receptors family 1 profile domain-containing protein</fullName>
    </submittedName>
</protein>
<keyword evidence="2" id="KW-1003">Cell membrane</keyword>
<dbReference type="Proteomes" id="UP000887574">
    <property type="component" value="Unplaced"/>
</dbReference>
<keyword evidence="3 9" id="KW-0812">Transmembrane</keyword>
<dbReference type="GO" id="GO:0004930">
    <property type="term" value="F:G protein-coupled receptor activity"/>
    <property type="evidence" value="ECO:0007669"/>
    <property type="project" value="UniProtKB-KW"/>
</dbReference>
<keyword evidence="5" id="KW-0675">Receptor</keyword>
<name>A0A915CQ22_9BILA</name>
<accession>A0A915CQ22</accession>
<evidence type="ECO:0000256" key="5">
    <source>
        <dbReference type="ARBA" id="ARBA00023040"/>
    </source>
</evidence>
<reference evidence="12" key="1">
    <citation type="submission" date="2022-11" db="UniProtKB">
        <authorList>
            <consortium name="WormBaseParasite"/>
        </authorList>
    </citation>
    <scope>IDENTIFICATION</scope>
</reference>
<feature type="domain" description="G-protein coupled receptors family 1 profile" evidence="10">
    <location>
        <begin position="47"/>
        <end position="270"/>
    </location>
</feature>
<evidence type="ECO:0000256" key="4">
    <source>
        <dbReference type="ARBA" id="ARBA00022989"/>
    </source>
</evidence>
<evidence type="ECO:0000256" key="8">
    <source>
        <dbReference type="SAM" id="MobiDB-lite"/>
    </source>
</evidence>
<evidence type="ECO:0000313" key="12">
    <source>
        <dbReference type="WBParaSite" id="jg11423"/>
    </source>
</evidence>
<keyword evidence="6 9" id="KW-0472">Membrane</keyword>
<evidence type="ECO:0000256" key="2">
    <source>
        <dbReference type="ARBA" id="ARBA00022475"/>
    </source>
</evidence>
<evidence type="ECO:0000256" key="7">
    <source>
        <dbReference type="ARBA" id="ARBA00023224"/>
    </source>
</evidence>
<feature type="transmembrane region" description="Helical" evidence="9">
    <location>
        <begin position="38"/>
        <end position="56"/>
    </location>
</feature>
<dbReference type="InterPro" id="IPR040435">
    <property type="entry name" value="Put_GPCR_Chromadorea"/>
</dbReference>
<feature type="transmembrane region" description="Helical" evidence="9">
    <location>
        <begin position="200"/>
        <end position="219"/>
    </location>
</feature>
<feature type="transmembrane region" description="Helical" evidence="9">
    <location>
        <begin position="151"/>
        <end position="173"/>
    </location>
</feature>
<dbReference type="Gene3D" id="1.20.1070.10">
    <property type="entry name" value="Rhodopsin 7-helix transmembrane proteins"/>
    <property type="match status" value="1"/>
</dbReference>
<feature type="compositionally biased region" description="Polar residues" evidence="8">
    <location>
        <begin position="406"/>
        <end position="419"/>
    </location>
</feature>
<dbReference type="WBParaSite" id="jg11423">
    <property type="protein sequence ID" value="jg11423"/>
    <property type="gene ID" value="jg11423"/>
</dbReference>
<feature type="transmembrane region" description="Helical" evidence="9">
    <location>
        <begin position="113"/>
        <end position="131"/>
    </location>
</feature>
<evidence type="ECO:0000256" key="3">
    <source>
        <dbReference type="ARBA" id="ARBA00022692"/>
    </source>
</evidence>
<feature type="region of interest" description="Disordered" evidence="8">
    <location>
        <begin position="396"/>
        <end position="439"/>
    </location>
</feature>
<evidence type="ECO:0000313" key="11">
    <source>
        <dbReference type="Proteomes" id="UP000887574"/>
    </source>
</evidence>
<evidence type="ECO:0000256" key="9">
    <source>
        <dbReference type="SAM" id="Phobius"/>
    </source>
</evidence>
<dbReference type="AlphaFoldDB" id="A0A915CQ22"/>
<keyword evidence="7" id="KW-0807">Transducer</keyword>
<feature type="transmembrane region" description="Helical" evidence="9">
    <location>
        <begin position="296"/>
        <end position="315"/>
    </location>
</feature>
<keyword evidence="11" id="KW-1185">Reference proteome</keyword>
<dbReference type="PANTHER" id="PTHR37441">
    <property type="entry name" value="PROTEIN CBG16518"/>
    <property type="match status" value="1"/>
</dbReference>
<feature type="transmembrane region" description="Helical" evidence="9">
    <location>
        <begin position="254"/>
        <end position="276"/>
    </location>
</feature>
<evidence type="ECO:0000259" key="10">
    <source>
        <dbReference type="PROSITE" id="PS50262"/>
    </source>
</evidence>
<dbReference type="SUPFAM" id="SSF81321">
    <property type="entry name" value="Family A G protein-coupled receptor-like"/>
    <property type="match status" value="1"/>
</dbReference>
<keyword evidence="4 9" id="KW-1133">Transmembrane helix</keyword>
<comment type="subcellular location">
    <subcellularLocation>
        <location evidence="1">Cell membrane</location>
        <topology evidence="1">Multi-pass membrane protein</topology>
    </subcellularLocation>
</comment>
<sequence length="439" mass="49658">MIFLQTNCVKNFSKAWTDPITVLERDRVFRKYQGWPSLPFSFIGFVLTVLYIFSVLKAMREHRVSRKFYALLLNRAFGDALTCCAAFAILAYIQAVEHVSSNVVQVVQTIFTASFWTAMVSYVSLGLLKLYGIARPLHYRNQVTMKRCVQLIVLSWIVFIIMIFMTLSVTALVKVSALAKWSGCSVETCLHNMYSIRNTFTIVVYLFTIICFLVTATFIRRARKNASSFYENRKDNRESVKAVHRRFRFPLIKLALNVSTFAVFHFPYTVWAASLVMLNGCFYLQNFNLMQTLMGFLRMCLLSRIIIDCLISFATDKEIKKSLLLILGCHSAISPTSSSNSRRSTVQQSDLSLGEISMDSVNALPSEGPTTKEESFPNTFSRISFVDVKPPSAIDNFKEKKRATSAKEQGSVGSSNSILKKSKAVEKGPQRSETVKSVE</sequence>